<dbReference type="Proteomes" id="UP000887565">
    <property type="component" value="Unplaced"/>
</dbReference>
<evidence type="ECO:0000256" key="1">
    <source>
        <dbReference type="SAM" id="MobiDB-lite"/>
    </source>
</evidence>
<sequence length="54" mass="6645">MAPFDRRRYRPTKLQRDHTGRSTIAQIVRRFGPLFRRNFQFRRRKQFKTTAGYG</sequence>
<feature type="region of interest" description="Disordered" evidence="1">
    <location>
        <begin position="1"/>
        <end position="20"/>
    </location>
</feature>
<protein>
    <submittedName>
        <fullName evidence="3">Uncharacterized protein</fullName>
    </submittedName>
</protein>
<keyword evidence="2" id="KW-1185">Reference proteome</keyword>
<evidence type="ECO:0000313" key="3">
    <source>
        <dbReference type="WBParaSite" id="nRc.2.0.1.t00458-RA"/>
    </source>
</evidence>
<dbReference type="WBParaSite" id="nRc.2.0.1.t00458-RA">
    <property type="protein sequence ID" value="nRc.2.0.1.t00458-RA"/>
    <property type="gene ID" value="nRc.2.0.1.g00458"/>
</dbReference>
<reference evidence="3" key="1">
    <citation type="submission" date="2022-11" db="UniProtKB">
        <authorList>
            <consortium name="WormBaseParasite"/>
        </authorList>
    </citation>
    <scope>IDENTIFICATION</scope>
</reference>
<dbReference type="AlphaFoldDB" id="A0A915HFS6"/>
<evidence type="ECO:0000313" key="2">
    <source>
        <dbReference type="Proteomes" id="UP000887565"/>
    </source>
</evidence>
<accession>A0A915HFS6</accession>
<proteinExistence type="predicted"/>
<organism evidence="2 3">
    <name type="scientific">Romanomermis culicivorax</name>
    <name type="common">Nematode worm</name>
    <dbReference type="NCBI Taxonomy" id="13658"/>
    <lineage>
        <taxon>Eukaryota</taxon>
        <taxon>Metazoa</taxon>
        <taxon>Ecdysozoa</taxon>
        <taxon>Nematoda</taxon>
        <taxon>Enoplea</taxon>
        <taxon>Dorylaimia</taxon>
        <taxon>Mermithida</taxon>
        <taxon>Mermithoidea</taxon>
        <taxon>Mermithidae</taxon>
        <taxon>Romanomermis</taxon>
    </lineage>
</organism>
<name>A0A915HFS6_ROMCU</name>